<reference evidence="1 2" key="1">
    <citation type="submission" date="2018-08" db="EMBL/GenBank/DDBJ databases">
        <title>Comamonas testosteroni strain SWCO2.</title>
        <authorList>
            <person name="Jiang N."/>
            <person name="Zhang X.Z."/>
        </authorList>
    </citation>
    <scope>NUCLEOTIDE SEQUENCE [LARGE SCALE GENOMIC DNA]</scope>
    <source>
        <strain evidence="1 2">SWCO2</strain>
    </source>
</reference>
<evidence type="ECO:0000313" key="1">
    <source>
        <dbReference type="EMBL" id="RGE45945.1"/>
    </source>
</evidence>
<name>A0A373FR13_COMTE</name>
<evidence type="ECO:0000313" key="2">
    <source>
        <dbReference type="Proteomes" id="UP000261948"/>
    </source>
</evidence>
<proteinExistence type="predicted"/>
<comment type="caution">
    <text evidence="1">The sequence shown here is derived from an EMBL/GenBank/DDBJ whole genome shotgun (WGS) entry which is preliminary data.</text>
</comment>
<gene>
    <name evidence="1" type="ORF">DZC30_06635</name>
</gene>
<accession>A0A373FR13</accession>
<dbReference type="EMBL" id="QURR01000006">
    <property type="protein sequence ID" value="RGE45945.1"/>
    <property type="molecule type" value="Genomic_DNA"/>
</dbReference>
<protein>
    <submittedName>
        <fullName evidence="1">Uncharacterized protein</fullName>
    </submittedName>
</protein>
<organism evidence="1 2">
    <name type="scientific">Comamonas testosteroni</name>
    <name type="common">Pseudomonas testosteroni</name>
    <dbReference type="NCBI Taxonomy" id="285"/>
    <lineage>
        <taxon>Bacteria</taxon>
        <taxon>Pseudomonadati</taxon>
        <taxon>Pseudomonadota</taxon>
        <taxon>Betaproteobacteria</taxon>
        <taxon>Burkholderiales</taxon>
        <taxon>Comamonadaceae</taxon>
        <taxon>Comamonas</taxon>
    </lineage>
</organism>
<dbReference type="Proteomes" id="UP000261948">
    <property type="component" value="Unassembled WGS sequence"/>
</dbReference>
<keyword evidence="2" id="KW-1185">Reference proteome</keyword>
<dbReference type="AlphaFoldDB" id="A0A373FR13"/>
<sequence>MGSTTLRNTTGSVYLFNLGDLMKLLKRTFQRPLDRRKMRFKATPDKALRRLQDWLGRAAKFVKILCV</sequence>